<dbReference type="PANTHER" id="PTHR45631">
    <property type="entry name" value="OS07G0107800 PROTEIN-RELATED"/>
    <property type="match status" value="1"/>
</dbReference>
<reference evidence="10" key="1">
    <citation type="submission" date="2015-07" db="EMBL/GenBank/DDBJ databases">
        <title>Transcriptome Assembly of Anthurium amnicola.</title>
        <authorList>
            <person name="Suzuki J."/>
        </authorList>
    </citation>
    <scope>NUCLEOTIDE SEQUENCE</scope>
</reference>
<organism evidence="10">
    <name type="scientific">Anthurium amnicola</name>
    <dbReference type="NCBI Taxonomy" id="1678845"/>
    <lineage>
        <taxon>Eukaryota</taxon>
        <taxon>Viridiplantae</taxon>
        <taxon>Streptophyta</taxon>
        <taxon>Embryophyta</taxon>
        <taxon>Tracheophyta</taxon>
        <taxon>Spermatophyta</taxon>
        <taxon>Magnoliopsida</taxon>
        <taxon>Liliopsida</taxon>
        <taxon>Araceae</taxon>
        <taxon>Pothoideae</taxon>
        <taxon>Potheae</taxon>
        <taxon>Anthurium</taxon>
    </lineage>
</organism>
<keyword evidence="7 9" id="KW-0472">Membrane</keyword>
<dbReference type="FunFam" id="3.80.10.10:FF:000129">
    <property type="entry name" value="Leucine-rich repeat receptor-like kinase"/>
    <property type="match status" value="1"/>
</dbReference>
<keyword evidence="10" id="KW-0808">Transferase</keyword>
<dbReference type="InterPro" id="IPR001611">
    <property type="entry name" value="Leu-rich_rpt"/>
</dbReference>
<dbReference type="AlphaFoldDB" id="A0A1D1YV21"/>
<evidence type="ECO:0000256" key="1">
    <source>
        <dbReference type="ARBA" id="ARBA00004167"/>
    </source>
</evidence>
<keyword evidence="10" id="KW-0418">Kinase</keyword>
<gene>
    <name evidence="10" type="primary">At2g19210_3</name>
    <name evidence="10" type="ORF">g.84871</name>
</gene>
<protein>
    <submittedName>
        <fullName evidence="10">Putative leucine-rich repeat receptor-like protein kinase At2g19210</fullName>
    </submittedName>
</protein>
<evidence type="ECO:0000256" key="2">
    <source>
        <dbReference type="ARBA" id="ARBA00022614"/>
    </source>
</evidence>
<evidence type="ECO:0000256" key="8">
    <source>
        <dbReference type="SAM" id="MobiDB-lite"/>
    </source>
</evidence>
<evidence type="ECO:0000256" key="4">
    <source>
        <dbReference type="ARBA" id="ARBA00022729"/>
    </source>
</evidence>
<dbReference type="Gene3D" id="3.80.10.10">
    <property type="entry name" value="Ribonuclease Inhibitor"/>
    <property type="match status" value="1"/>
</dbReference>
<dbReference type="PANTHER" id="PTHR45631:SF44">
    <property type="entry name" value="CARBOHYDRATE-BINDING PROTEIN OF THE ER PROTEIN"/>
    <property type="match status" value="1"/>
</dbReference>
<dbReference type="GO" id="GO:0016301">
    <property type="term" value="F:kinase activity"/>
    <property type="evidence" value="ECO:0007669"/>
    <property type="project" value="UniProtKB-KW"/>
</dbReference>
<evidence type="ECO:0000313" key="10">
    <source>
        <dbReference type="EMBL" id="JAT58491.1"/>
    </source>
</evidence>
<feature type="region of interest" description="Disordered" evidence="8">
    <location>
        <begin position="241"/>
        <end position="263"/>
    </location>
</feature>
<evidence type="ECO:0000256" key="3">
    <source>
        <dbReference type="ARBA" id="ARBA00022692"/>
    </source>
</evidence>
<dbReference type="SUPFAM" id="SSF52058">
    <property type="entry name" value="L domain-like"/>
    <property type="match status" value="1"/>
</dbReference>
<keyword evidence="10" id="KW-0675">Receptor</keyword>
<proteinExistence type="predicted"/>
<keyword evidence="2" id="KW-0433">Leucine-rich repeat</keyword>
<sequence length="263" mass="28270">EILGMMQQRWPVLTDWTGDPCLPTPYNWEWVACSSDASPHISALLLSGLGLSGEFPEFSPVALSTVEKVDLHNNSLSGPIPHAFGLMPNLKELNLANNNFNGTLPSSLYLNSNIKLDVSGNPNLCISDDSCSSSSGTGTTAASPGKKKSSKTGLIVGITVPLVLVFFIVVGVMVYLHSRRTSAPIRAIEGKPSAYDAPSGTHSHPPLPMPAVDSREIPPPTDGYRIEIQQQMGSELADLIAQQAQQQSMEHTEAPTRHRTHHS</sequence>
<dbReference type="InterPro" id="IPR032675">
    <property type="entry name" value="LRR_dom_sf"/>
</dbReference>
<dbReference type="Pfam" id="PF00560">
    <property type="entry name" value="LRR_1"/>
    <property type="match status" value="2"/>
</dbReference>
<feature type="non-terminal residue" evidence="10">
    <location>
        <position position="1"/>
    </location>
</feature>
<name>A0A1D1YV21_9ARAE</name>
<keyword evidence="6 9" id="KW-1133">Transmembrane helix</keyword>
<feature type="region of interest" description="Disordered" evidence="8">
    <location>
        <begin position="129"/>
        <end position="149"/>
    </location>
</feature>
<evidence type="ECO:0000256" key="9">
    <source>
        <dbReference type="SAM" id="Phobius"/>
    </source>
</evidence>
<keyword evidence="5" id="KW-0677">Repeat</keyword>
<keyword evidence="3 9" id="KW-0812">Transmembrane</keyword>
<comment type="subcellular location">
    <subcellularLocation>
        <location evidence="1">Membrane</location>
        <topology evidence="1">Single-pass membrane protein</topology>
    </subcellularLocation>
</comment>
<dbReference type="EMBL" id="GDJX01009445">
    <property type="protein sequence ID" value="JAT58491.1"/>
    <property type="molecule type" value="Transcribed_RNA"/>
</dbReference>
<keyword evidence="4" id="KW-0732">Signal</keyword>
<accession>A0A1D1YV21</accession>
<feature type="compositionally biased region" description="Low complexity" evidence="8">
    <location>
        <begin position="129"/>
        <end position="143"/>
    </location>
</feature>
<evidence type="ECO:0000256" key="7">
    <source>
        <dbReference type="ARBA" id="ARBA00023136"/>
    </source>
</evidence>
<evidence type="ECO:0000256" key="5">
    <source>
        <dbReference type="ARBA" id="ARBA00022737"/>
    </source>
</evidence>
<dbReference type="GO" id="GO:0016020">
    <property type="term" value="C:membrane"/>
    <property type="evidence" value="ECO:0007669"/>
    <property type="project" value="UniProtKB-SubCell"/>
</dbReference>
<feature type="transmembrane region" description="Helical" evidence="9">
    <location>
        <begin position="154"/>
        <end position="176"/>
    </location>
</feature>
<evidence type="ECO:0000256" key="6">
    <source>
        <dbReference type="ARBA" id="ARBA00022989"/>
    </source>
</evidence>